<name>A0A165ZBY6_9AGAM</name>
<evidence type="ECO:0000313" key="2">
    <source>
        <dbReference type="Proteomes" id="UP000076532"/>
    </source>
</evidence>
<keyword evidence="2" id="KW-1185">Reference proteome</keyword>
<accession>A0A165ZBY6</accession>
<dbReference type="Proteomes" id="UP000076532">
    <property type="component" value="Unassembled WGS sequence"/>
</dbReference>
<dbReference type="EMBL" id="KV417680">
    <property type="protein sequence ID" value="KZP10426.1"/>
    <property type="molecule type" value="Genomic_DNA"/>
</dbReference>
<reference evidence="1 2" key="1">
    <citation type="journal article" date="2016" name="Mol. Biol. Evol.">
        <title>Comparative Genomics of Early-Diverging Mushroom-Forming Fungi Provides Insights into the Origins of Lignocellulose Decay Capabilities.</title>
        <authorList>
            <person name="Nagy L.G."/>
            <person name="Riley R."/>
            <person name="Tritt A."/>
            <person name="Adam C."/>
            <person name="Daum C."/>
            <person name="Floudas D."/>
            <person name="Sun H."/>
            <person name="Yadav J.S."/>
            <person name="Pangilinan J."/>
            <person name="Larsson K.H."/>
            <person name="Matsuura K."/>
            <person name="Barry K."/>
            <person name="Labutti K."/>
            <person name="Kuo R."/>
            <person name="Ohm R.A."/>
            <person name="Bhattacharya S.S."/>
            <person name="Shirouzu T."/>
            <person name="Yoshinaga Y."/>
            <person name="Martin F.M."/>
            <person name="Grigoriev I.V."/>
            <person name="Hibbett D.S."/>
        </authorList>
    </citation>
    <scope>NUCLEOTIDE SEQUENCE [LARGE SCALE GENOMIC DNA]</scope>
    <source>
        <strain evidence="1 2">CBS 109695</strain>
    </source>
</reference>
<organism evidence="1 2">
    <name type="scientific">Athelia psychrophila</name>
    <dbReference type="NCBI Taxonomy" id="1759441"/>
    <lineage>
        <taxon>Eukaryota</taxon>
        <taxon>Fungi</taxon>
        <taxon>Dikarya</taxon>
        <taxon>Basidiomycota</taxon>
        <taxon>Agaricomycotina</taxon>
        <taxon>Agaricomycetes</taxon>
        <taxon>Agaricomycetidae</taxon>
        <taxon>Atheliales</taxon>
        <taxon>Atheliaceae</taxon>
        <taxon>Athelia</taxon>
    </lineage>
</organism>
<evidence type="ECO:0000313" key="1">
    <source>
        <dbReference type="EMBL" id="KZP10426.1"/>
    </source>
</evidence>
<sequence>MPTSTRERCLVGVQRIQHNTHVFSVSRKCAHEEPARPAAMDVSVGEADGHNTWELHVAVEVPLLERDLPGRHQACLTDRTTRNIGGNMIWQHGDLESAKFQHPSCTAACWQLPPHQLFQRIQYAGGANNTAVRRWYIRNNAFAWRESTQFSRISQYYSQQPDRNSAEQHRPAGAGQVKSSVWCRLARGRTFGTGLAWYLLARKQRGTPAQHGNGWPGGRWGNRLSTVQAGQEHRAGWPGGRWGNQLSVAWAGQRVVSKMVQHRAGWPGGRWGNQLSVAWAGQRVLFKSVQHRVGWPDQDLGRHLRTTLAGQHSEGKPDQDLMSSPTLKTSLLGTLAPDGAWIPTSHHIRPVSLLETLSKSYHERPVFRLPLWPSRTVTDRSSIYPFGRVVARPTGPPSTLLAESWHVRPVLHLPLWSSHTVPDRSPIIGFAKSWRVRPVLRLPLWSSHTVPDRSPMISLAKSWYTRPVWFWTTL</sequence>
<dbReference type="AlphaFoldDB" id="A0A165ZBY6"/>
<protein>
    <submittedName>
        <fullName evidence="1">Uncharacterized protein</fullName>
    </submittedName>
</protein>
<proteinExistence type="predicted"/>
<gene>
    <name evidence="1" type="ORF">FIBSPDRAFT_899763</name>
</gene>